<dbReference type="AlphaFoldDB" id="A0AAV3WX57"/>
<dbReference type="EMBL" id="BKBI01000006">
    <property type="protein sequence ID" value="GEQ35414.1"/>
    <property type="molecule type" value="Genomic_DNA"/>
</dbReference>
<feature type="domain" description="Heparinase II/III-like C-terminal" evidence="2">
    <location>
        <begin position="343"/>
        <end position="480"/>
    </location>
</feature>
<dbReference type="Proteomes" id="UP000887127">
    <property type="component" value="Unassembled WGS sequence"/>
</dbReference>
<dbReference type="GO" id="GO:0016829">
    <property type="term" value="F:lyase activity"/>
    <property type="evidence" value="ECO:0007669"/>
    <property type="project" value="InterPro"/>
</dbReference>
<accession>A0AAV3WX57</accession>
<comment type="subcellular location">
    <subcellularLocation>
        <location evidence="1">Cell envelope</location>
    </subcellularLocation>
</comment>
<reference evidence="3" key="1">
    <citation type="submission" date="2019-08" db="EMBL/GenBank/DDBJ databases">
        <title>Marinilactibacillus psychrotolerans M13-2T whole genome sequencing project.</title>
        <authorList>
            <person name="Ishikawa M."/>
            <person name="Suzuki T."/>
            <person name="Matsutani M."/>
        </authorList>
    </citation>
    <scope>NUCLEOTIDE SEQUENCE</scope>
    <source>
        <strain evidence="3">M13-2T</strain>
    </source>
</reference>
<dbReference type="GeneID" id="96911496"/>
<proteinExistence type="predicted"/>
<protein>
    <recommendedName>
        <fullName evidence="2">Heparinase II/III-like C-terminal domain-containing protein</fullName>
    </recommendedName>
</protein>
<gene>
    <name evidence="3" type="ORF">M132T_09220</name>
</gene>
<sequence>MIIGSDLKKHSKYFEVIEHFKTQVYTYFPAAPRYDEFQLFLKTGNRIVYEDKYFERRKQLTYLGLLLLDDPANQKYKVKLENLIYSICNEFTWCLPAHVDIDKEFNCKEKKFTLDLFSTETAFTLSELYRLLGEVLSKDILNLMHAAIFQRVINPFLSEKWSFEDKANNWSSVCAGSIGISALYIMNDSRDRTIILSRVNQAMKVFLSGYGKDGACLEGLNYWQYGFRYFTYYSDMYESQTGSHYLSDTDLNKIKSIAAFQQKMYAYERTVFNISDSPSSMVPAYDLAHYYHLLFPKDVSIPVSDWAVNELLDHCGRWAPVIRTLMWEKQSINSKNNKEECYWLEDIGIYIFNNKYLQFLSKGGSNDEPHNHNDLGHFIFHFKEQPICIDLGAPQYTKDYFDDKRYDYIQASSKGHSVPIINGKYQVDGEGIFSRPIVYDQVNQLVTYDLTRAYENNEIDSFNRTFKLSPEVNRLDVVDNYLFTVHHNQIEQRIFFSKMEIESRTDFQLIFRNRVIRTIVTFSTYIESYKTNSFKYIDHFGSEKEATMVSIYAKNIPCKYKMEFSIQCFEI</sequence>
<dbReference type="InterPro" id="IPR012480">
    <property type="entry name" value="Hepar_II_III_C"/>
</dbReference>
<dbReference type="Pfam" id="PF07940">
    <property type="entry name" value="Hepar_II_III_C"/>
    <property type="match status" value="1"/>
</dbReference>
<dbReference type="SUPFAM" id="SSF48230">
    <property type="entry name" value="Chondroitin AC/alginate lyase"/>
    <property type="match status" value="1"/>
</dbReference>
<evidence type="ECO:0000313" key="4">
    <source>
        <dbReference type="Proteomes" id="UP000887127"/>
    </source>
</evidence>
<comment type="caution">
    <text evidence="3">The sequence shown here is derived from an EMBL/GenBank/DDBJ whole genome shotgun (WGS) entry which is preliminary data.</text>
</comment>
<dbReference type="Gene3D" id="1.50.10.100">
    <property type="entry name" value="Chondroitin AC/alginate lyase"/>
    <property type="match status" value="1"/>
</dbReference>
<evidence type="ECO:0000313" key="3">
    <source>
        <dbReference type="EMBL" id="GEQ35414.1"/>
    </source>
</evidence>
<dbReference type="PANTHER" id="PTHR38045:SF1">
    <property type="entry name" value="HEPARINASE II_III-LIKE PROTEIN"/>
    <property type="match status" value="1"/>
</dbReference>
<organism evidence="3 4">
    <name type="scientific">Marinilactibacillus psychrotolerans</name>
    <dbReference type="NCBI Taxonomy" id="191770"/>
    <lineage>
        <taxon>Bacteria</taxon>
        <taxon>Bacillati</taxon>
        <taxon>Bacillota</taxon>
        <taxon>Bacilli</taxon>
        <taxon>Lactobacillales</taxon>
        <taxon>Carnobacteriaceae</taxon>
        <taxon>Marinilactibacillus</taxon>
    </lineage>
</organism>
<dbReference type="RefSeq" id="WP_091762138.1">
    <property type="nucleotide sequence ID" value="NZ_BJVX01000009.1"/>
</dbReference>
<dbReference type="PANTHER" id="PTHR38045">
    <property type="entry name" value="CHROMOSOME 1, WHOLE GENOME SHOTGUN SEQUENCE"/>
    <property type="match status" value="1"/>
</dbReference>
<evidence type="ECO:0000256" key="1">
    <source>
        <dbReference type="ARBA" id="ARBA00004196"/>
    </source>
</evidence>
<name>A0AAV3WX57_9LACT</name>
<dbReference type="InterPro" id="IPR008929">
    <property type="entry name" value="Chondroitin_lyas"/>
</dbReference>
<evidence type="ECO:0000259" key="2">
    <source>
        <dbReference type="Pfam" id="PF07940"/>
    </source>
</evidence>
<dbReference type="GO" id="GO:0030313">
    <property type="term" value="C:cell envelope"/>
    <property type="evidence" value="ECO:0007669"/>
    <property type="project" value="UniProtKB-SubCell"/>
</dbReference>
<dbReference type="Gene3D" id="2.70.98.70">
    <property type="match status" value="1"/>
</dbReference>